<keyword evidence="4 13" id="KW-0812">Transmembrane</keyword>
<feature type="transmembrane region" description="Helical" evidence="13">
    <location>
        <begin position="102"/>
        <end position="126"/>
    </location>
</feature>
<reference evidence="15 16" key="2">
    <citation type="submission" date="2019-04" db="EMBL/GenBank/DDBJ databases">
        <title>The genome sequence of big-headed turtle.</title>
        <authorList>
            <person name="Gong S."/>
        </authorList>
    </citation>
    <scope>NUCLEOTIDE SEQUENCE [LARGE SCALE GENOMIC DNA]</scope>
    <source>
        <strain evidence="15">DO16091913</strain>
        <tissue evidence="15">Muscle</tissue>
    </source>
</reference>
<evidence type="ECO:0000256" key="10">
    <source>
        <dbReference type="ARBA" id="ARBA00023180"/>
    </source>
</evidence>
<keyword evidence="5 13" id="KW-1133">Transmembrane helix</keyword>
<dbReference type="GO" id="GO:0030593">
    <property type="term" value="P:neutrophil chemotaxis"/>
    <property type="evidence" value="ECO:0007669"/>
    <property type="project" value="TreeGrafter"/>
</dbReference>
<evidence type="ECO:0000256" key="12">
    <source>
        <dbReference type="ARBA" id="ARBA00023224"/>
    </source>
</evidence>
<keyword evidence="12" id="KW-0807">Transducer</keyword>
<evidence type="ECO:0000256" key="1">
    <source>
        <dbReference type="ARBA" id="ARBA00004236"/>
    </source>
</evidence>
<keyword evidence="9" id="KW-0675">Receptor</keyword>
<keyword evidence="16" id="KW-1185">Reference proteome</keyword>
<comment type="caution">
    <text evidence="15">The sequence shown here is derived from an EMBL/GenBank/DDBJ whole genome shotgun (WGS) entry which is preliminary data.</text>
</comment>
<comment type="subcellular location">
    <subcellularLocation>
        <location evidence="1">Cell membrane</location>
    </subcellularLocation>
</comment>
<dbReference type="STRING" id="55544.A0A4D9E6S5"/>
<evidence type="ECO:0000256" key="9">
    <source>
        <dbReference type="ARBA" id="ARBA00023170"/>
    </source>
</evidence>
<evidence type="ECO:0000256" key="4">
    <source>
        <dbReference type="ARBA" id="ARBA00022692"/>
    </source>
</evidence>
<dbReference type="GO" id="GO:0016493">
    <property type="term" value="F:C-C chemokine receptor activity"/>
    <property type="evidence" value="ECO:0007669"/>
    <property type="project" value="TreeGrafter"/>
</dbReference>
<dbReference type="InterPro" id="IPR017452">
    <property type="entry name" value="GPCR_Rhodpsn_7TM"/>
</dbReference>
<sequence>MEDAGVDPGGEPYYYYGEVNKSGPGAQCEWLVDWEVSFSLLPMLYMLVFVLGLSGNGLVIFTVWRGLQAKHHSADTYISDLAFVVTLPLWAAYTALRFHWPFGSALCKISSYLVLLNMFSSAFCLACLSFKRYLAIVPSLAALWLLAALL</sequence>
<dbReference type="GO" id="GO:0019722">
    <property type="term" value="P:calcium-mediated signaling"/>
    <property type="evidence" value="ECO:0007669"/>
    <property type="project" value="TreeGrafter"/>
</dbReference>
<dbReference type="SUPFAM" id="SSF81321">
    <property type="entry name" value="Family A G protein-coupled receptor-like"/>
    <property type="match status" value="1"/>
</dbReference>
<dbReference type="GO" id="GO:0006955">
    <property type="term" value="P:immune response"/>
    <property type="evidence" value="ECO:0007669"/>
    <property type="project" value="TreeGrafter"/>
</dbReference>
<accession>A0A4D9E6S5</accession>
<dbReference type="InterPro" id="IPR000276">
    <property type="entry name" value="GPCR_Rhodpsn"/>
</dbReference>
<dbReference type="Gene3D" id="1.20.1070.10">
    <property type="entry name" value="Rhodopsin 7-helix transmembrane proteins"/>
    <property type="match status" value="1"/>
</dbReference>
<dbReference type="PRINTS" id="PR00237">
    <property type="entry name" value="GPCRRHODOPSN"/>
</dbReference>
<protein>
    <submittedName>
        <fullName evidence="15">Ras association domain-containing protein 6</fullName>
    </submittedName>
</protein>
<evidence type="ECO:0000256" key="13">
    <source>
        <dbReference type="SAM" id="Phobius"/>
    </source>
</evidence>
<keyword evidence="3" id="KW-1003">Cell membrane</keyword>
<gene>
    <name evidence="15" type="ORF">DR999_PMT14865</name>
</gene>
<evidence type="ECO:0000256" key="7">
    <source>
        <dbReference type="ARBA" id="ARBA00023136"/>
    </source>
</evidence>
<dbReference type="InterPro" id="IPR050119">
    <property type="entry name" value="CCR1-9-like"/>
</dbReference>
<keyword evidence="10" id="KW-0325">Glycoprotein</keyword>
<evidence type="ECO:0000256" key="3">
    <source>
        <dbReference type="ARBA" id="ARBA00022475"/>
    </source>
</evidence>
<evidence type="ECO:0000256" key="6">
    <source>
        <dbReference type="ARBA" id="ARBA00023040"/>
    </source>
</evidence>
<evidence type="ECO:0000256" key="5">
    <source>
        <dbReference type="ARBA" id="ARBA00022989"/>
    </source>
</evidence>
<dbReference type="PANTHER" id="PTHR10489:SF953">
    <property type="entry name" value="APELIN RECEPTOR"/>
    <property type="match status" value="1"/>
</dbReference>
<keyword evidence="2" id="KW-0217">Developmental protein</keyword>
<evidence type="ECO:0000256" key="8">
    <source>
        <dbReference type="ARBA" id="ARBA00023157"/>
    </source>
</evidence>
<feature type="domain" description="G-protein coupled receptors family 1 profile" evidence="14">
    <location>
        <begin position="78"/>
        <end position="150"/>
    </location>
</feature>
<evidence type="ECO:0000256" key="11">
    <source>
        <dbReference type="ARBA" id="ARBA00023218"/>
    </source>
</evidence>
<keyword evidence="11" id="KW-0306">Gastrulation</keyword>
<proteinExistence type="predicted"/>
<dbReference type="PROSITE" id="PS50262">
    <property type="entry name" value="G_PROTEIN_RECEP_F1_2"/>
    <property type="match status" value="1"/>
</dbReference>
<keyword evidence="6" id="KW-0297">G-protein coupled receptor</keyword>
<keyword evidence="7 13" id="KW-0472">Membrane</keyword>
<evidence type="ECO:0000313" key="16">
    <source>
        <dbReference type="Proteomes" id="UP000297703"/>
    </source>
</evidence>
<dbReference type="GO" id="GO:0007204">
    <property type="term" value="P:positive regulation of cytosolic calcium ion concentration"/>
    <property type="evidence" value="ECO:0007669"/>
    <property type="project" value="TreeGrafter"/>
</dbReference>
<reference evidence="15 16" key="1">
    <citation type="submission" date="2019-04" db="EMBL/GenBank/DDBJ databases">
        <title>Draft genome of the big-headed turtle Platysternon megacephalum.</title>
        <authorList>
            <person name="Gong S."/>
        </authorList>
    </citation>
    <scope>NUCLEOTIDE SEQUENCE [LARGE SCALE GENOMIC DNA]</scope>
    <source>
        <strain evidence="15">DO16091913</strain>
        <tissue evidence="15">Muscle</tissue>
    </source>
</reference>
<evidence type="ECO:0000313" key="15">
    <source>
        <dbReference type="EMBL" id="TFK02800.1"/>
    </source>
</evidence>
<organism evidence="15 16">
    <name type="scientific">Platysternon megacephalum</name>
    <name type="common">big-headed turtle</name>
    <dbReference type="NCBI Taxonomy" id="55544"/>
    <lineage>
        <taxon>Eukaryota</taxon>
        <taxon>Metazoa</taxon>
        <taxon>Chordata</taxon>
        <taxon>Craniata</taxon>
        <taxon>Vertebrata</taxon>
        <taxon>Euteleostomi</taxon>
        <taxon>Archelosauria</taxon>
        <taxon>Testudinata</taxon>
        <taxon>Testudines</taxon>
        <taxon>Cryptodira</taxon>
        <taxon>Durocryptodira</taxon>
        <taxon>Testudinoidea</taxon>
        <taxon>Platysternidae</taxon>
        <taxon>Platysternon</taxon>
    </lineage>
</organism>
<dbReference type="PANTHER" id="PTHR10489">
    <property type="entry name" value="CELL ADHESION MOLECULE"/>
    <property type="match status" value="1"/>
</dbReference>
<evidence type="ECO:0000259" key="14">
    <source>
        <dbReference type="PROSITE" id="PS50262"/>
    </source>
</evidence>
<dbReference type="AlphaFoldDB" id="A0A4D9E6S5"/>
<dbReference type="OrthoDB" id="5974286at2759"/>
<dbReference type="GO" id="GO:0007369">
    <property type="term" value="P:gastrulation"/>
    <property type="evidence" value="ECO:0007669"/>
    <property type="project" value="UniProtKB-KW"/>
</dbReference>
<feature type="transmembrane region" description="Helical" evidence="13">
    <location>
        <begin position="43"/>
        <end position="64"/>
    </location>
</feature>
<feature type="transmembrane region" description="Helical" evidence="13">
    <location>
        <begin position="76"/>
        <end position="96"/>
    </location>
</feature>
<dbReference type="Pfam" id="PF00001">
    <property type="entry name" value="7tm_1"/>
    <property type="match status" value="1"/>
</dbReference>
<dbReference type="GO" id="GO:0009897">
    <property type="term" value="C:external side of plasma membrane"/>
    <property type="evidence" value="ECO:0007669"/>
    <property type="project" value="TreeGrafter"/>
</dbReference>
<evidence type="ECO:0000256" key="2">
    <source>
        <dbReference type="ARBA" id="ARBA00022473"/>
    </source>
</evidence>
<dbReference type="EMBL" id="QXTE01000174">
    <property type="protein sequence ID" value="TFK02800.1"/>
    <property type="molecule type" value="Genomic_DNA"/>
</dbReference>
<dbReference type="GO" id="GO:0019957">
    <property type="term" value="F:C-C chemokine binding"/>
    <property type="evidence" value="ECO:0007669"/>
    <property type="project" value="TreeGrafter"/>
</dbReference>
<name>A0A4D9E6S5_9SAUR</name>
<dbReference type="Proteomes" id="UP000297703">
    <property type="component" value="Unassembled WGS sequence"/>
</dbReference>
<keyword evidence="8" id="KW-1015">Disulfide bond</keyword>